<dbReference type="PANTHER" id="PTHR16275">
    <property type="entry name" value="COILED-COIL DOMAIN-CONTAINING PROTEIN 40"/>
    <property type="match status" value="1"/>
</dbReference>
<evidence type="ECO:0008006" key="4">
    <source>
        <dbReference type="Google" id="ProtNLM"/>
    </source>
</evidence>
<dbReference type="PANTHER" id="PTHR16275:SF8">
    <property type="entry name" value="COILED-COIL DOMAIN-CONTAINING PROTEIN 40"/>
    <property type="match status" value="1"/>
</dbReference>
<feature type="coiled-coil region" evidence="1">
    <location>
        <begin position="321"/>
        <end position="467"/>
    </location>
</feature>
<organism evidence="2 3">
    <name type="scientific">Prymnesium parvum</name>
    <name type="common">Toxic golden alga</name>
    <dbReference type="NCBI Taxonomy" id="97485"/>
    <lineage>
        <taxon>Eukaryota</taxon>
        <taxon>Haptista</taxon>
        <taxon>Haptophyta</taxon>
        <taxon>Prymnesiophyceae</taxon>
        <taxon>Prymnesiales</taxon>
        <taxon>Prymnesiaceae</taxon>
        <taxon>Prymnesium</taxon>
    </lineage>
</organism>
<dbReference type="Pfam" id="PF08647">
    <property type="entry name" value="BRE1"/>
    <property type="match status" value="1"/>
</dbReference>
<feature type="coiled-coil region" evidence="1">
    <location>
        <begin position="562"/>
        <end position="689"/>
    </location>
</feature>
<dbReference type="AlphaFoldDB" id="A0AB34IAQ2"/>
<reference evidence="2 3" key="1">
    <citation type="journal article" date="2024" name="Science">
        <title>Giant polyketide synthase enzymes in the biosynthesis of giant marine polyether toxins.</title>
        <authorList>
            <person name="Fallon T.R."/>
            <person name="Shende V.V."/>
            <person name="Wierzbicki I.H."/>
            <person name="Pendleton A.L."/>
            <person name="Watervoot N.F."/>
            <person name="Auber R.P."/>
            <person name="Gonzalez D.J."/>
            <person name="Wisecaver J.H."/>
            <person name="Moore B.S."/>
        </authorList>
    </citation>
    <scope>NUCLEOTIDE SEQUENCE [LARGE SCALE GENOMIC DNA]</scope>
    <source>
        <strain evidence="2 3">12B1</strain>
    </source>
</reference>
<dbReference type="GO" id="GO:0005737">
    <property type="term" value="C:cytoplasm"/>
    <property type="evidence" value="ECO:0007669"/>
    <property type="project" value="TreeGrafter"/>
</dbReference>
<comment type="caution">
    <text evidence="2">The sequence shown here is derived from an EMBL/GenBank/DDBJ whole genome shotgun (WGS) entry which is preliminary data.</text>
</comment>
<evidence type="ECO:0000256" key="1">
    <source>
        <dbReference type="SAM" id="Coils"/>
    </source>
</evidence>
<name>A0AB34IAQ2_PRYPA</name>
<keyword evidence="3" id="KW-1185">Reference proteome</keyword>
<dbReference type="Proteomes" id="UP001515480">
    <property type="component" value="Unassembled WGS sequence"/>
</dbReference>
<gene>
    <name evidence="2" type="ORF">AB1Y20_016638</name>
</gene>
<dbReference type="InterPro" id="IPR037386">
    <property type="entry name" value="CCDC40"/>
</dbReference>
<evidence type="ECO:0000313" key="3">
    <source>
        <dbReference type="Proteomes" id="UP001515480"/>
    </source>
</evidence>
<dbReference type="GO" id="GO:0035082">
    <property type="term" value="P:axoneme assembly"/>
    <property type="evidence" value="ECO:0007669"/>
    <property type="project" value="InterPro"/>
</dbReference>
<protein>
    <recommendedName>
        <fullName evidence="4">Coiled-coil domain-containing protein 40</fullName>
    </recommendedName>
</protein>
<proteinExistence type="predicted"/>
<dbReference type="EMBL" id="JBGBPQ010000031">
    <property type="protein sequence ID" value="KAL1495776.1"/>
    <property type="molecule type" value="Genomic_DNA"/>
</dbReference>
<feature type="coiled-coil region" evidence="1">
    <location>
        <begin position="55"/>
        <end position="257"/>
    </location>
</feature>
<sequence>MSELLDADHPIMDRVQFALEKQLRGAYDISRLKLSEQSEELSREKRSREDIGVQLYQVQQQLAKLQMNLEKIHENHSIITQMREGAEADLTQVRPAYAEQLRQVKEHRMKYEKFQSELDQLHMTLKQVEAYNEQMKSEIAVTRRATYKAEESINTLEGGKKQQDMLIDSLNEQLRCAQEELALTEAQLISQRGETSAATQTLKDANAEMEAINFEKKQLLQQWKVALIGMQRRDEALQATEEALNKQREQELALEAEVAGVKKAIKHEEERNELLTGTENKLDSEARMVDANLAQCKEKEDRHHEKFAMLNKSLEQTDAELSKIVQHEAALEHEVNALEAQIQKTLLDSKKLQDSAMNNLGEQLAVEKGAANTSHATEKLRAQREEMEMAAASMQNELARIRVDTLNTMSHNTQLGSQLKALNEELTEKDSLMAKYELEAKRRNTEIEKKQHELDLLNKKFDALMKQRAGMAELDEDAGPLEATIVHLKREVATKVAENSDLQRVWIKAQTELVSVANNNQSVSEQLHDKRAKASILMQKHRRMEAATEVHDKEVKQLERGNANLHIELSKVNQLLAEHQAKQKALVDDNFLMETGFVEKLKALETEAVAAESQIVDLKAQKERLLLDVVEAEKQIMLIEKKIALERETQAALDPEVGAAEVRAMQREIHRMRLRYAQLQRRQEQMITEMERAIYKRDNIEAKGKLTAQKKGAPLSQAALYKEVTDLQAKLHGATHDANLTLAAVGQLQQEHAADAAQLEQAGARLHELRQQSSRVGDTLASQEQQLMQQQMQMKKQNRLIKKLVAAAEGMYVPSVSEEVLNEQLTESRDVSRRLGSLVESLSAQFTRQAPLLTSLVQAFSVEVE</sequence>
<accession>A0AB34IAQ2</accession>
<keyword evidence="1" id="KW-0175">Coiled coil</keyword>
<evidence type="ECO:0000313" key="2">
    <source>
        <dbReference type="EMBL" id="KAL1495776.1"/>
    </source>
</evidence>